<dbReference type="SUPFAM" id="SSF56037">
    <property type="entry name" value="PheT/TilS domain"/>
    <property type="match status" value="1"/>
</dbReference>
<name>W4Q2Y9_9BACI</name>
<evidence type="ECO:0000313" key="2">
    <source>
        <dbReference type="EMBL" id="GAE25739.1"/>
    </source>
</evidence>
<dbReference type="SMART" id="SM00873">
    <property type="entry name" value="B3_4"/>
    <property type="match status" value="1"/>
</dbReference>
<dbReference type="GO" id="GO:0004826">
    <property type="term" value="F:phenylalanine-tRNA ligase activity"/>
    <property type="evidence" value="ECO:0007669"/>
    <property type="project" value="InterPro"/>
</dbReference>
<organism evidence="2 3">
    <name type="scientific">Halalkalibacter wakoensis JCM 9140</name>
    <dbReference type="NCBI Taxonomy" id="1236970"/>
    <lineage>
        <taxon>Bacteria</taxon>
        <taxon>Bacillati</taxon>
        <taxon>Bacillota</taxon>
        <taxon>Bacilli</taxon>
        <taxon>Bacillales</taxon>
        <taxon>Bacillaceae</taxon>
        <taxon>Halalkalibacter</taxon>
    </lineage>
</organism>
<feature type="domain" description="B3/B4 tRNA-binding" evidence="1">
    <location>
        <begin position="63"/>
        <end position="213"/>
    </location>
</feature>
<evidence type="ECO:0000259" key="1">
    <source>
        <dbReference type="SMART" id="SM00873"/>
    </source>
</evidence>
<protein>
    <recommendedName>
        <fullName evidence="1">B3/B4 tRNA-binding domain-containing protein</fullName>
    </recommendedName>
</protein>
<dbReference type="STRING" id="1236970.JCM9140_1747"/>
<dbReference type="Pfam" id="PF03483">
    <property type="entry name" value="B3_4"/>
    <property type="match status" value="1"/>
</dbReference>
<dbReference type="PANTHER" id="PTHR39209:SF2">
    <property type="entry name" value="CYTOPLASMIC PROTEIN"/>
    <property type="match status" value="1"/>
</dbReference>
<dbReference type="GO" id="GO:0003723">
    <property type="term" value="F:RNA binding"/>
    <property type="evidence" value="ECO:0007669"/>
    <property type="project" value="InterPro"/>
</dbReference>
<dbReference type="AlphaFoldDB" id="W4Q2Y9"/>
<evidence type="ECO:0000313" key="3">
    <source>
        <dbReference type="Proteomes" id="UP000018890"/>
    </source>
</evidence>
<keyword evidence="3" id="KW-1185">Reference proteome</keyword>
<dbReference type="Proteomes" id="UP000018890">
    <property type="component" value="Unassembled WGS sequence"/>
</dbReference>
<dbReference type="OrthoDB" id="9789812at2"/>
<dbReference type="Gene3D" id="3.50.40.10">
    <property type="entry name" value="Phenylalanyl-trna Synthetase, Chain B, domain 3"/>
    <property type="match status" value="1"/>
</dbReference>
<dbReference type="InterPro" id="IPR020825">
    <property type="entry name" value="Phe-tRNA_synthase-like_B3/B4"/>
</dbReference>
<dbReference type="PANTHER" id="PTHR39209">
    <property type="match status" value="1"/>
</dbReference>
<gene>
    <name evidence="2" type="ORF">JCM9140_1747</name>
</gene>
<sequence>MINVSIDESISSKIPTFKIGTIQYNHIVIDDSPQMLKGRLQFFQETLKVELETKELTDYKGISEWRQTFKDLGISASKYRPSHEALYRRIKKGQPLPLVHSAVDLNTFFSLEYAIPLGIYDAAQIEGDVTFRLGTEHDQYEGVNGRLNHMEGKLISADSTGAFGSPIVDSTRTKVTTNTTSALHLFYLRPSMESEEANALLEAAGNMFTQVHGGSFQHKVVTF</sequence>
<reference evidence="2" key="1">
    <citation type="journal article" date="2014" name="Genome Announc.">
        <title>Draft Genome Sequences of Three Alkaliphilic Bacillus Strains, Bacillus wakoensis JCM 9140T, Bacillus akibai JCM 9157T, and Bacillus hemicellulosilyticus JCM 9152T.</title>
        <authorList>
            <person name="Yuki M."/>
            <person name="Oshima K."/>
            <person name="Suda W."/>
            <person name="Oshida Y."/>
            <person name="Kitamura K."/>
            <person name="Iida T."/>
            <person name="Hattori M."/>
            <person name="Ohkuma M."/>
        </authorList>
    </citation>
    <scope>NUCLEOTIDE SEQUENCE [LARGE SCALE GENOMIC DNA]</scope>
    <source>
        <strain evidence="2">JCM 9140</strain>
    </source>
</reference>
<comment type="caution">
    <text evidence="2">The sequence shown here is derived from an EMBL/GenBank/DDBJ whole genome shotgun (WGS) entry which is preliminary data.</text>
</comment>
<dbReference type="EMBL" id="BAUT01000013">
    <property type="protein sequence ID" value="GAE25739.1"/>
    <property type="molecule type" value="Genomic_DNA"/>
</dbReference>
<proteinExistence type="predicted"/>
<dbReference type="RefSeq" id="WP_156314830.1">
    <property type="nucleotide sequence ID" value="NZ_BAUT01000013.1"/>
</dbReference>
<dbReference type="InterPro" id="IPR005146">
    <property type="entry name" value="B3/B4_tRNA-bd"/>
</dbReference>
<accession>W4Q2Y9</accession>